<evidence type="ECO:0000313" key="2">
    <source>
        <dbReference type="Proteomes" id="UP000191257"/>
    </source>
</evidence>
<accession>A0A1V0GNN9</accession>
<dbReference type="STRING" id="147645.A6J80_02790"/>
<keyword evidence="2" id="KW-1185">Reference proteome</keyword>
<dbReference type="KEGG" id="pye:A6J80_02790"/>
<dbReference type="AlphaFoldDB" id="A0A1V0GNN9"/>
<dbReference type="InterPro" id="IPR011738">
    <property type="entry name" value="Phage_CHP"/>
</dbReference>
<evidence type="ECO:0008006" key="3">
    <source>
        <dbReference type="Google" id="ProtNLM"/>
    </source>
</evidence>
<dbReference type="EMBL" id="CP020442">
    <property type="protein sequence ID" value="ARC35451.1"/>
    <property type="molecule type" value="Genomic_DNA"/>
</dbReference>
<name>A0A1V0GNN9_9RHOB</name>
<evidence type="ECO:0000313" key="1">
    <source>
        <dbReference type="EMBL" id="ARC35451.1"/>
    </source>
</evidence>
<reference evidence="1" key="1">
    <citation type="submission" date="2017-12" db="EMBL/GenBank/DDBJ databases">
        <title>FDA dAtabase for Regulatory Grade micrObial Sequences (FDA-ARGOS): Supporting development and validation of Infectious Disease Dx tests.</title>
        <authorList>
            <person name="Campos J."/>
            <person name="Goldberg B."/>
            <person name="Tallon L."/>
            <person name="Sadzewicz L."/>
            <person name="Sengamalay N."/>
            <person name="Ott S."/>
            <person name="Godinez A."/>
            <person name="Nagaraj S."/>
            <person name="Vyas G."/>
            <person name="Aluvathingal J."/>
            <person name="Nadendla S."/>
            <person name="Geyer C."/>
            <person name="Nandy P."/>
            <person name="Hobson J."/>
            <person name="Sichtig H."/>
        </authorList>
    </citation>
    <scope>NUCLEOTIDE SEQUENCE</scope>
    <source>
        <strain evidence="1">FDAARGOS_252</strain>
    </source>
</reference>
<gene>
    <name evidence="1" type="ORF">A6J80_02790</name>
</gene>
<dbReference type="RefSeq" id="WP_080620407.1">
    <property type="nucleotide sequence ID" value="NZ_CAWMZI010000001.1"/>
</dbReference>
<dbReference type="Gene3D" id="1.10.3230.30">
    <property type="entry name" value="Phage gp6-like head-tail connector protein"/>
    <property type="match status" value="1"/>
</dbReference>
<organism evidence="1 2">
    <name type="scientific">Paracoccus yeei</name>
    <dbReference type="NCBI Taxonomy" id="147645"/>
    <lineage>
        <taxon>Bacteria</taxon>
        <taxon>Pseudomonadati</taxon>
        <taxon>Pseudomonadota</taxon>
        <taxon>Alphaproteobacteria</taxon>
        <taxon>Rhodobacterales</taxon>
        <taxon>Paracoccaceae</taxon>
        <taxon>Paracoccus</taxon>
    </lineage>
</organism>
<protein>
    <recommendedName>
        <fullName evidence="3">PhiE125 gp8 family phage protein</fullName>
    </recommendedName>
</protein>
<proteinExistence type="predicted"/>
<sequence>MHITRTPLSTDAPFILDDVKLHTRVSFDDDDEALAVMAWAAAREIEQHCALALMTQIITVTTSEWGRRVSLPIGPLDVAALDDHPITVQTREADGSLVSWPQDWFVDMGRFPVLYLPDRQFMDGKALVVSYPAGFGVTVEAIPEDLQLAIMDQAAAFYDQRGAEDGKQGLSLAASRIAARHRRVAVA</sequence>
<dbReference type="Proteomes" id="UP000191257">
    <property type="component" value="Chromosome"/>
</dbReference>
<dbReference type="NCBIfam" id="TIGR02215">
    <property type="entry name" value="phage_chp_gp8"/>
    <property type="match status" value="1"/>
</dbReference>